<dbReference type="Gene3D" id="3.40.1280.10">
    <property type="match status" value="1"/>
</dbReference>
<name>A0A6J6NU11_9ZZZZ</name>
<protein>
    <submittedName>
        <fullName evidence="6">Unannotated protein</fullName>
    </submittedName>
</protein>
<dbReference type="Pfam" id="PF22435">
    <property type="entry name" value="MRM3-like_sub_bind"/>
    <property type="match status" value="1"/>
</dbReference>
<accession>A0A6J6NU11</accession>
<dbReference type="GO" id="GO:0003723">
    <property type="term" value="F:RNA binding"/>
    <property type="evidence" value="ECO:0007669"/>
    <property type="project" value="InterPro"/>
</dbReference>
<feature type="domain" description="tRNA/rRNA methyltransferase SpoU type" evidence="4">
    <location>
        <begin position="88"/>
        <end position="215"/>
    </location>
</feature>
<keyword evidence="2" id="KW-0489">Methyltransferase</keyword>
<dbReference type="PANTHER" id="PTHR43191">
    <property type="entry name" value="RRNA METHYLTRANSFERASE 3"/>
    <property type="match status" value="1"/>
</dbReference>
<evidence type="ECO:0000256" key="2">
    <source>
        <dbReference type="ARBA" id="ARBA00022603"/>
    </source>
</evidence>
<reference evidence="6" key="1">
    <citation type="submission" date="2020-05" db="EMBL/GenBank/DDBJ databases">
        <authorList>
            <person name="Chiriac C."/>
            <person name="Salcher M."/>
            <person name="Ghai R."/>
            <person name="Kavagutti S V."/>
        </authorList>
    </citation>
    <scope>NUCLEOTIDE SEQUENCE</scope>
</reference>
<dbReference type="InterPro" id="IPR053888">
    <property type="entry name" value="MRM3-like_sub_bind"/>
</dbReference>
<dbReference type="SUPFAM" id="SSF75217">
    <property type="entry name" value="alpha/beta knot"/>
    <property type="match status" value="1"/>
</dbReference>
<dbReference type="GO" id="GO:0008173">
    <property type="term" value="F:RNA methyltransferase activity"/>
    <property type="evidence" value="ECO:0007669"/>
    <property type="project" value="InterPro"/>
</dbReference>
<comment type="similarity">
    <text evidence="1">Belongs to the class IV-like SAM-binding methyltransferase superfamily. RNA methyltransferase TrmH family.</text>
</comment>
<dbReference type="InterPro" id="IPR029064">
    <property type="entry name" value="Ribosomal_eL30-like_sf"/>
</dbReference>
<gene>
    <name evidence="6" type="ORF">UFOPK2399_00665</name>
</gene>
<evidence type="ECO:0000256" key="3">
    <source>
        <dbReference type="ARBA" id="ARBA00022679"/>
    </source>
</evidence>
<dbReference type="GO" id="GO:0032259">
    <property type="term" value="P:methylation"/>
    <property type="evidence" value="ECO:0007669"/>
    <property type="project" value="UniProtKB-KW"/>
</dbReference>
<organism evidence="6">
    <name type="scientific">freshwater metagenome</name>
    <dbReference type="NCBI Taxonomy" id="449393"/>
    <lineage>
        <taxon>unclassified sequences</taxon>
        <taxon>metagenomes</taxon>
        <taxon>ecological metagenomes</taxon>
    </lineage>
</organism>
<dbReference type="GO" id="GO:0006396">
    <property type="term" value="P:RNA processing"/>
    <property type="evidence" value="ECO:0007669"/>
    <property type="project" value="InterPro"/>
</dbReference>
<dbReference type="AlphaFoldDB" id="A0A6J6NU11"/>
<evidence type="ECO:0000259" key="5">
    <source>
        <dbReference type="Pfam" id="PF22435"/>
    </source>
</evidence>
<dbReference type="CDD" id="cd18095">
    <property type="entry name" value="SpoU-like_rRNA-MTase"/>
    <property type="match status" value="1"/>
</dbReference>
<dbReference type="InterPro" id="IPR029028">
    <property type="entry name" value="Alpha/beta_knot_MTases"/>
</dbReference>
<proteinExistence type="inferred from homology"/>
<dbReference type="PANTHER" id="PTHR43191:SF2">
    <property type="entry name" value="RRNA METHYLTRANSFERASE 3, MITOCHONDRIAL"/>
    <property type="match status" value="1"/>
</dbReference>
<sequence>MISSPDNEKLKLVRKLQDRRWRDKLGLFVCEGEDQVAAATAEPVELLIAGENVEAELLAQVATAGHPPRVIGVYRRADLPSLADRRATVALWQLSDPGNVGTLIRTADAFGAAVALSPGCADPTGPKAVRASAGSIWNVPTLAWDDLPAATPRVALVAHGGVPLPEANLTGPVILLLGSERDGLPREIDRDLEVTIPIGSAESLNVAAAGAIALYEWQRQNGPQ</sequence>
<dbReference type="InterPro" id="IPR001537">
    <property type="entry name" value="SpoU_MeTrfase"/>
</dbReference>
<evidence type="ECO:0000313" key="6">
    <source>
        <dbReference type="EMBL" id="CAB4690311.1"/>
    </source>
</evidence>
<dbReference type="InterPro" id="IPR051259">
    <property type="entry name" value="rRNA_Methyltransferase"/>
</dbReference>
<dbReference type="SUPFAM" id="SSF55315">
    <property type="entry name" value="L30e-like"/>
    <property type="match status" value="1"/>
</dbReference>
<feature type="domain" description="MRM3-like substrate binding" evidence="5">
    <location>
        <begin position="7"/>
        <end position="57"/>
    </location>
</feature>
<evidence type="ECO:0000256" key="1">
    <source>
        <dbReference type="ARBA" id="ARBA00007228"/>
    </source>
</evidence>
<dbReference type="Gene3D" id="3.30.1330.30">
    <property type="match status" value="1"/>
</dbReference>
<dbReference type="EMBL" id="CAEZXP010000001">
    <property type="protein sequence ID" value="CAB4690311.1"/>
    <property type="molecule type" value="Genomic_DNA"/>
</dbReference>
<dbReference type="Pfam" id="PF00588">
    <property type="entry name" value="SpoU_methylase"/>
    <property type="match status" value="1"/>
</dbReference>
<dbReference type="InterPro" id="IPR029026">
    <property type="entry name" value="tRNA_m1G_MTases_N"/>
</dbReference>
<evidence type="ECO:0000259" key="4">
    <source>
        <dbReference type="Pfam" id="PF00588"/>
    </source>
</evidence>
<keyword evidence="3" id="KW-0808">Transferase</keyword>